<keyword evidence="3" id="KW-1185">Reference proteome</keyword>
<reference evidence="2 3" key="1">
    <citation type="journal article" date="2012" name="J. Bacteriol.">
        <title>Genome Sequence of Nitratireductor pacificus Type Strain pht-3B.</title>
        <authorList>
            <person name="Lai Q."/>
            <person name="Li G."/>
            <person name="Shao Z."/>
        </authorList>
    </citation>
    <scope>NUCLEOTIDE SEQUENCE [LARGE SCALE GENOMIC DNA]</scope>
    <source>
        <strain evidence="3">pht-3B</strain>
    </source>
</reference>
<organism evidence="2 3">
    <name type="scientific">Nitratireductor pacificus pht-3B</name>
    <dbReference type="NCBI Taxonomy" id="391937"/>
    <lineage>
        <taxon>Bacteria</taxon>
        <taxon>Pseudomonadati</taxon>
        <taxon>Pseudomonadota</taxon>
        <taxon>Alphaproteobacteria</taxon>
        <taxon>Hyphomicrobiales</taxon>
        <taxon>Phyllobacteriaceae</taxon>
        <taxon>Nitratireductor</taxon>
    </lineage>
</organism>
<protein>
    <recommendedName>
        <fullName evidence="4">DUF2336 domain-containing protein</fullName>
    </recommendedName>
</protein>
<dbReference type="AlphaFoldDB" id="K2MGF9"/>
<evidence type="ECO:0008006" key="4">
    <source>
        <dbReference type="Google" id="ProtNLM"/>
    </source>
</evidence>
<accession>K2MGF9</accession>
<dbReference type="eggNOG" id="COG5330">
    <property type="taxonomic scope" value="Bacteria"/>
</dbReference>
<comment type="caution">
    <text evidence="2">The sequence shown here is derived from an EMBL/GenBank/DDBJ whole genome shotgun (WGS) entry which is preliminary data.</text>
</comment>
<evidence type="ECO:0000256" key="1">
    <source>
        <dbReference type="SAM" id="MobiDB-lite"/>
    </source>
</evidence>
<feature type="compositionally biased region" description="Basic residues" evidence="1">
    <location>
        <begin position="305"/>
        <end position="314"/>
    </location>
</feature>
<gene>
    <name evidence="2" type="ORF">NA2_05598</name>
</gene>
<proteinExistence type="predicted"/>
<dbReference type="EMBL" id="AMRM01000005">
    <property type="protein sequence ID" value="EKF19790.1"/>
    <property type="molecule type" value="Genomic_DNA"/>
</dbReference>
<evidence type="ECO:0000313" key="3">
    <source>
        <dbReference type="Proteomes" id="UP000006786"/>
    </source>
</evidence>
<feature type="region of interest" description="Disordered" evidence="1">
    <location>
        <begin position="294"/>
        <end position="314"/>
    </location>
</feature>
<dbReference type="PATRIC" id="fig|391937.3.peg.1151"/>
<sequence length="314" mass="33370">MSSAIFRELASGGDAYKPERVFRAAVSAFAALARPTAGEIVRLDDLTLPLLPRVPVETRRYAAAALCECNTPPPRLLRRLCEEPIDISAPLLVRSMALTDVDLIGLIAQHGLPHARLIGRRANLNPAIAALIRAISALHDETPGGTAADGPQPSSRLDMPEQAVREKLRAMMRDAAKPDVLPLTDNAGSDGRQTAMELSAAALSGDDAAFASILADKLGVSIDRARLIIGFAMPSELMTALRLLGLDAAEALLITAAHFPAQLSDRATIRLFVARYGAISAELAKTRLQRWRQLPSSPSAGGGQPHHHSAATSK</sequence>
<evidence type="ECO:0000313" key="2">
    <source>
        <dbReference type="EMBL" id="EKF19790.1"/>
    </source>
</evidence>
<name>K2MGF9_9HYPH</name>
<dbReference type="Proteomes" id="UP000006786">
    <property type="component" value="Unassembled WGS sequence"/>
</dbReference>